<keyword evidence="2" id="KW-1185">Reference proteome</keyword>
<accession>A0A914L7F4</accession>
<evidence type="ECO:0000256" key="1">
    <source>
        <dbReference type="SAM" id="MobiDB-lite"/>
    </source>
</evidence>
<dbReference type="AlphaFoldDB" id="A0A914L7F4"/>
<feature type="region of interest" description="Disordered" evidence="1">
    <location>
        <begin position="53"/>
        <end position="82"/>
    </location>
</feature>
<sequence>MAKIPIITRTKLRTLLPTSPGLIQPKKTFMIFTSSSVLSTAFPSATAKLKRRMAPISSGEEEQCLEPDMLSEQSKSLAKTRD</sequence>
<reference evidence="3" key="1">
    <citation type="submission" date="2022-11" db="UniProtKB">
        <authorList>
            <consortium name="WormBaseParasite"/>
        </authorList>
    </citation>
    <scope>IDENTIFICATION</scope>
</reference>
<feature type="compositionally biased region" description="Polar residues" evidence="1">
    <location>
        <begin position="71"/>
        <end position="82"/>
    </location>
</feature>
<proteinExistence type="predicted"/>
<dbReference type="Proteomes" id="UP000887563">
    <property type="component" value="Unplaced"/>
</dbReference>
<evidence type="ECO:0000313" key="3">
    <source>
        <dbReference type="WBParaSite" id="Minc3s00260g08834"/>
    </source>
</evidence>
<name>A0A914L7F4_MELIC</name>
<evidence type="ECO:0000313" key="2">
    <source>
        <dbReference type="Proteomes" id="UP000887563"/>
    </source>
</evidence>
<protein>
    <submittedName>
        <fullName evidence="3">Candidate secreted effector</fullName>
    </submittedName>
</protein>
<organism evidence="2 3">
    <name type="scientific">Meloidogyne incognita</name>
    <name type="common">Southern root-knot nematode worm</name>
    <name type="synonym">Oxyuris incognita</name>
    <dbReference type="NCBI Taxonomy" id="6306"/>
    <lineage>
        <taxon>Eukaryota</taxon>
        <taxon>Metazoa</taxon>
        <taxon>Ecdysozoa</taxon>
        <taxon>Nematoda</taxon>
        <taxon>Chromadorea</taxon>
        <taxon>Rhabditida</taxon>
        <taxon>Tylenchina</taxon>
        <taxon>Tylenchomorpha</taxon>
        <taxon>Tylenchoidea</taxon>
        <taxon>Meloidogynidae</taxon>
        <taxon>Meloidogyninae</taxon>
        <taxon>Meloidogyne</taxon>
        <taxon>Meloidogyne incognita group</taxon>
    </lineage>
</organism>
<dbReference type="WBParaSite" id="Minc3s00260g08834">
    <property type="protein sequence ID" value="Minc3s00260g08834"/>
    <property type="gene ID" value="Minc3s00260g08834"/>
</dbReference>